<organism evidence="1 2">
    <name type="scientific">Hygrophoropsis aurantiaca</name>
    <dbReference type="NCBI Taxonomy" id="72124"/>
    <lineage>
        <taxon>Eukaryota</taxon>
        <taxon>Fungi</taxon>
        <taxon>Dikarya</taxon>
        <taxon>Basidiomycota</taxon>
        <taxon>Agaricomycotina</taxon>
        <taxon>Agaricomycetes</taxon>
        <taxon>Agaricomycetidae</taxon>
        <taxon>Boletales</taxon>
        <taxon>Coniophorineae</taxon>
        <taxon>Hygrophoropsidaceae</taxon>
        <taxon>Hygrophoropsis</taxon>
    </lineage>
</organism>
<proteinExistence type="predicted"/>
<dbReference type="EMBL" id="MU267916">
    <property type="protein sequence ID" value="KAH7907318.1"/>
    <property type="molecule type" value="Genomic_DNA"/>
</dbReference>
<comment type="caution">
    <text evidence="1">The sequence shown here is derived from an EMBL/GenBank/DDBJ whole genome shotgun (WGS) entry which is preliminary data.</text>
</comment>
<accession>A0ACB8A3S3</accession>
<name>A0ACB8A3S3_9AGAM</name>
<sequence>MASVSTRPLNLTGQYPLLAKYRSLGCDPISRRSRAFQETHSTWHGGASYQHILISIRQVDCFRNKRCAHSFGHARAFALRGASPRKATYIHGHPDSDREDHTFEQNRFKIDHRRVYQATLLGNETTSSLLLELDAFHERIQVFWLNRLGRSASISSNGRLMTAVCNLLACDYILKSGSENIWLPWQEIEWSVWRIREFRCLFPYGSMVVYFEHILLLFDRDLGPCARTPSDGLESNVVLLGLQAGRKSLSTKCFGTVSREVLGYRSHISLGFSNLGPPKKIPSV</sequence>
<dbReference type="Proteomes" id="UP000790377">
    <property type="component" value="Unassembled WGS sequence"/>
</dbReference>
<keyword evidence="2" id="KW-1185">Reference proteome</keyword>
<evidence type="ECO:0000313" key="1">
    <source>
        <dbReference type="EMBL" id="KAH7907318.1"/>
    </source>
</evidence>
<evidence type="ECO:0000313" key="2">
    <source>
        <dbReference type="Proteomes" id="UP000790377"/>
    </source>
</evidence>
<gene>
    <name evidence="1" type="ORF">BJ138DRAFT_512049</name>
</gene>
<reference evidence="1" key="1">
    <citation type="journal article" date="2021" name="New Phytol.">
        <title>Evolutionary innovations through gain and loss of genes in the ectomycorrhizal Boletales.</title>
        <authorList>
            <person name="Wu G."/>
            <person name="Miyauchi S."/>
            <person name="Morin E."/>
            <person name="Kuo A."/>
            <person name="Drula E."/>
            <person name="Varga T."/>
            <person name="Kohler A."/>
            <person name="Feng B."/>
            <person name="Cao Y."/>
            <person name="Lipzen A."/>
            <person name="Daum C."/>
            <person name="Hundley H."/>
            <person name="Pangilinan J."/>
            <person name="Johnson J."/>
            <person name="Barry K."/>
            <person name="LaButti K."/>
            <person name="Ng V."/>
            <person name="Ahrendt S."/>
            <person name="Min B."/>
            <person name="Choi I.G."/>
            <person name="Park H."/>
            <person name="Plett J.M."/>
            <person name="Magnuson J."/>
            <person name="Spatafora J.W."/>
            <person name="Nagy L.G."/>
            <person name="Henrissat B."/>
            <person name="Grigoriev I.V."/>
            <person name="Yang Z.L."/>
            <person name="Xu J."/>
            <person name="Martin F.M."/>
        </authorList>
    </citation>
    <scope>NUCLEOTIDE SEQUENCE</scope>
    <source>
        <strain evidence="1">ATCC 28755</strain>
    </source>
</reference>
<protein>
    <submittedName>
        <fullName evidence="1">Uncharacterized protein</fullName>
    </submittedName>
</protein>